<dbReference type="AlphaFoldDB" id="A0A9E7LF05"/>
<dbReference type="EMBL" id="CP097511">
    <property type="protein sequence ID" value="URE48154.1"/>
    <property type="molecule type" value="Genomic_DNA"/>
</dbReference>
<sequence>MLTSLNAPKIVVITYSRLPDDYVTVLRGSLVKYEASSFETPLARVGWNGSESCDDVLNSSFSERR</sequence>
<organism evidence="1 2">
    <name type="scientific">Musa troglodytarum</name>
    <name type="common">fe'i banana</name>
    <dbReference type="NCBI Taxonomy" id="320322"/>
    <lineage>
        <taxon>Eukaryota</taxon>
        <taxon>Viridiplantae</taxon>
        <taxon>Streptophyta</taxon>
        <taxon>Embryophyta</taxon>
        <taxon>Tracheophyta</taxon>
        <taxon>Spermatophyta</taxon>
        <taxon>Magnoliopsida</taxon>
        <taxon>Liliopsida</taxon>
        <taxon>Zingiberales</taxon>
        <taxon>Musaceae</taxon>
        <taxon>Musa</taxon>
    </lineage>
</organism>
<evidence type="ECO:0000313" key="1">
    <source>
        <dbReference type="EMBL" id="URE48154.1"/>
    </source>
</evidence>
<keyword evidence="2" id="KW-1185">Reference proteome</keyword>
<accession>A0A9E7LF05</accession>
<name>A0A9E7LF05_9LILI</name>
<dbReference type="Proteomes" id="UP001055439">
    <property type="component" value="Chromosome 9"/>
</dbReference>
<evidence type="ECO:0000313" key="2">
    <source>
        <dbReference type="Proteomes" id="UP001055439"/>
    </source>
</evidence>
<proteinExistence type="predicted"/>
<reference evidence="1" key="1">
    <citation type="submission" date="2022-05" db="EMBL/GenBank/DDBJ databases">
        <title>The Musa troglodytarum L. genome provides insights into the mechanism of non-climacteric behaviour and enrichment of carotenoids.</title>
        <authorList>
            <person name="Wang J."/>
        </authorList>
    </citation>
    <scope>NUCLEOTIDE SEQUENCE</scope>
    <source>
        <tissue evidence="1">Leaf</tissue>
    </source>
</reference>
<gene>
    <name evidence="1" type="ORF">MUK42_21983</name>
</gene>
<protein>
    <submittedName>
        <fullName evidence="1">Uncharacterized protein</fullName>
    </submittedName>
</protein>